<dbReference type="SMART" id="SM00667">
    <property type="entry name" value="LisH"/>
    <property type="match status" value="1"/>
</dbReference>
<dbReference type="InterPro" id="IPR044063">
    <property type="entry name" value="ZF_RING_GID"/>
</dbReference>
<dbReference type="SMART" id="SM00757">
    <property type="entry name" value="CRA"/>
    <property type="match status" value="1"/>
</dbReference>
<keyword evidence="7 20" id="KW-0812">Transmembrane</keyword>
<dbReference type="InterPro" id="IPR045098">
    <property type="entry name" value="Fyv10_fam"/>
</dbReference>
<evidence type="ECO:0000256" key="4">
    <source>
        <dbReference type="ARBA" id="ARBA00014384"/>
    </source>
</evidence>
<dbReference type="PROSITE" id="PS50262">
    <property type="entry name" value="G_PROTEIN_RECEP_F1_2"/>
    <property type="match status" value="1"/>
</dbReference>
<keyword evidence="13" id="KW-0265">Erythrocyte maturation</keyword>
<dbReference type="InterPro" id="IPR006594">
    <property type="entry name" value="LisH"/>
</dbReference>
<keyword evidence="16" id="KW-0325">Glycoprotein</keyword>
<dbReference type="GO" id="GO:0043249">
    <property type="term" value="P:erythrocyte maturation"/>
    <property type="evidence" value="ECO:0007669"/>
    <property type="project" value="UniProtKB-KW"/>
</dbReference>
<organism evidence="25 26">
    <name type="scientific">Eptatretus burgeri</name>
    <name type="common">Inshore hagfish</name>
    <dbReference type="NCBI Taxonomy" id="7764"/>
    <lineage>
        <taxon>Eukaryota</taxon>
        <taxon>Metazoa</taxon>
        <taxon>Chordata</taxon>
        <taxon>Craniata</taxon>
        <taxon>Vertebrata</taxon>
        <taxon>Cyclostomata</taxon>
        <taxon>Myxini</taxon>
        <taxon>Myxiniformes</taxon>
        <taxon>Myxinidae</taxon>
        <taxon>Eptatretinae</taxon>
        <taxon>Eptatretus</taxon>
    </lineage>
</organism>
<evidence type="ECO:0000256" key="1">
    <source>
        <dbReference type="ARBA" id="ARBA00004109"/>
    </source>
</evidence>
<dbReference type="Pfam" id="PF10607">
    <property type="entry name" value="CTLH"/>
    <property type="match status" value="1"/>
</dbReference>
<evidence type="ECO:0000256" key="10">
    <source>
        <dbReference type="ARBA" id="ARBA00022833"/>
    </source>
</evidence>
<reference evidence="25" key="2">
    <citation type="submission" date="2025-09" db="UniProtKB">
        <authorList>
            <consortium name="Ensembl"/>
        </authorList>
    </citation>
    <scope>IDENTIFICATION</scope>
</reference>
<feature type="transmembrane region" description="Helical" evidence="21">
    <location>
        <begin position="127"/>
        <end position="149"/>
    </location>
</feature>
<dbReference type="CDD" id="cd16659">
    <property type="entry name" value="RING-Ubox_Emp"/>
    <property type="match status" value="1"/>
</dbReference>
<dbReference type="InterPro" id="IPR006595">
    <property type="entry name" value="CTLH_C"/>
</dbReference>
<evidence type="ECO:0000256" key="20">
    <source>
        <dbReference type="RuleBase" id="RU000688"/>
    </source>
</evidence>
<dbReference type="GO" id="GO:0008270">
    <property type="term" value="F:zinc ion binding"/>
    <property type="evidence" value="ECO:0007669"/>
    <property type="project" value="UniProtKB-KW"/>
</dbReference>
<keyword evidence="17 20" id="KW-0807">Transducer</keyword>
<dbReference type="Ensembl" id="ENSEBUT00000000909.1">
    <property type="protein sequence ID" value="ENSEBUP00000000607.1"/>
    <property type="gene ID" value="ENSEBUG00000000712.1"/>
</dbReference>
<dbReference type="PANTHER" id="PTHR12170:SF2">
    <property type="entry name" value="E3 UBIQUITIN-PROTEIN TRANSFERASE MAEA"/>
    <property type="match status" value="1"/>
</dbReference>
<dbReference type="AlphaFoldDB" id="A0A8C4N8J4"/>
<evidence type="ECO:0000313" key="25">
    <source>
        <dbReference type="Ensembl" id="ENSEBUP00000000607.1"/>
    </source>
</evidence>
<evidence type="ECO:0000256" key="15">
    <source>
        <dbReference type="ARBA" id="ARBA00023170"/>
    </source>
</evidence>
<name>A0A8C4N8J4_EPTBU</name>
<feature type="domain" description="G-protein coupled receptors family 1 profile" evidence="22">
    <location>
        <begin position="64"/>
        <end position="313"/>
    </location>
</feature>
<dbReference type="PRINTS" id="PR00586">
    <property type="entry name" value="PRSTNOIDEP4R"/>
</dbReference>
<keyword evidence="6" id="KW-0963">Cytoplasm</keyword>
<reference evidence="25" key="1">
    <citation type="submission" date="2025-08" db="UniProtKB">
        <authorList>
            <consortium name="Ensembl"/>
        </authorList>
    </citation>
    <scope>IDENTIFICATION</scope>
</reference>
<evidence type="ECO:0000256" key="17">
    <source>
        <dbReference type="ARBA" id="ARBA00023224"/>
    </source>
</evidence>
<feature type="domain" description="CTLH" evidence="23">
    <location>
        <begin position="446"/>
        <end position="503"/>
    </location>
</feature>
<dbReference type="Gene3D" id="1.20.1070.10">
    <property type="entry name" value="Rhodopsin 7-helix transmembrane proteins"/>
    <property type="match status" value="1"/>
</dbReference>
<keyword evidence="15 20" id="KW-0675">Receptor</keyword>
<dbReference type="InterPro" id="IPR017452">
    <property type="entry name" value="GPCR_Rhodpsn_7TM"/>
</dbReference>
<dbReference type="InterPro" id="IPR024964">
    <property type="entry name" value="CTLH/CRA"/>
</dbReference>
<comment type="subcellular location">
    <subcellularLocation>
        <location evidence="3">Cell membrane</location>
        <topology evidence="3">Multi-pass membrane protein</topology>
    </subcellularLocation>
    <subcellularLocation>
        <location evidence="2">Cytoplasm</location>
    </subcellularLocation>
    <subcellularLocation>
        <location evidence="1">Nucleus matrix</location>
    </subcellularLocation>
</comment>
<sequence length="703" mass="77561">MDESSTLRSLSGASIFPPGSTLEVSWLLSSGIVNETLKPSDAPITVKSTHIAAPAAMFVVGVVGNVVALAALCATRRQSKASAFYTLVLGLAFTDLLGTCLASPIVLVSHASGSWPGGEPLCDFLSFTLLFFGSTGISLLCAMAVERYLALNHAFYHDGCVARGWGRRVLVIVWLGNLVLCVPPLFGFGQNVKHFPGTWCFVDWQARDTAGMLYSFLYAAVCSLLVIITLLCNVAVAVALLGLRRRAAQLSATVAALHSGGETGRLPANKLSREVMRRTQLSKHRPSAEESQMLWLLFLMTAVFLICSTPLVVPYETLNKRFRAAQKVVDREASHAVGAVGELERALDGSVGSVVALLDGVVDKLAALKRKAGEAVQAEEESAALCKRRIAHLKEHAGPGWSAVNLWKRQRVERMIVDHLLRCGFYTAAIKLARQSGIEDLVNIDMFLTAKEVEESLARRETATCLSWCHDNKSRLRKMKSSLEFRLRIQEFIELVRANQRLEAVRHARKHLSQAEGQQLEEVRQVMGMLAFPAETHLSPYKELLEPGRWKLLAQQFHYDNYRLHQLGSDSVLAVTLQCGLSAIKTSQCYKEDGTQHPECPVCSRWLNQLAAPLPMAYCANSRLVCRISGQAMNENNPPMVLPNGYVYSYNVRVTWRWGLWVRLEGGVNPVPFVLKIGCTIFVNVLVASICFKILRNELPHLP</sequence>
<evidence type="ECO:0000256" key="9">
    <source>
        <dbReference type="ARBA" id="ARBA00022771"/>
    </source>
</evidence>
<dbReference type="PROSITE" id="PS00237">
    <property type="entry name" value="G_PROTEIN_RECEP_F1_1"/>
    <property type="match status" value="1"/>
</dbReference>
<dbReference type="InterPro" id="IPR000276">
    <property type="entry name" value="GPCR_Rhodpsn"/>
</dbReference>
<dbReference type="PROSITE" id="PS50896">
    <property type="entry name" value="LISH"/>
    <property type="match status" value="1"/>
</dbReference>
<evidence type="ECO:0000256" key="2">
    <source>
        <dbReference type="ARBA" id="ARBA00004496"/>
    </source>
</evidence>
<keyword evidence="12 20" id="KW-0297">G-protein coupled receptor</keyword>
<evidence type="ECO:0000256" key="3">
    <source>
        <dbReference type="ARBA" id="ARBA00004651"/>
    </source>
</evidence>
<dbReference type="PRINTS" id="PR01788">
    <property type="entry name" value="PROSTANOIDR"/>
</dbReference>
<dbReference type="GO" id="GO:0061630">
    <property type="term" value="F:ubiquitin protein ligase activity"/>
    <property type="evidence" value="ECO:0007669"/>
    <property type="project" value="InterPro"/>
</dbReference>
<evidence type="ECO:0000256" key="8">
    <source>
        <dbReference type="ARBA" id="ARBA00022723"/>
    </source>
</evidence>
<feature type="domain" description="RING-Gid-type" evidence="24">
    <location>
        <begin position="600"/>
        <end position="672"/>
    </location>
</feature>
<evidence type="ECO:0000256" key="13">
    <source>
        <dbReference type="ARBA" id="ARBA00023057"/>
    </source>
</evidence>
<feature type="transmembrane region" description="Helical" evidence="21">
    <location>
        <begin position="216"/>
        <end position="243"/>
    </location>
</feature>
<proteinExistence type="inferred from homology"/>
<evidence type="ECO:0000256" key="7">
    <source>
        <dbReference type="ARBA" id="ARBA00022692"/>
    </source>
</evidence>
<evidence type="ECO:0000256" key="6">
    <source>
        <dbReference type="ARBA" id="ARBA00022490"/>
    </source>
</evidence>
<evidence type="ECO:0000256" key="14">
    <source>
        <dbReference type="ARBA" id="ARBA00023136"/>
    </source>
</evidence>
<keyword evidence="9 19" id="KW-0863">Zinc-finger</keyword>
<dbReference type="GO" id="GO:0005737">
    <property type="term" value="C:cytoplasm"/>
    <property type="evidence" value="ECO:0007669"/>
    <property type="project" value="UniProtKB-SubCell"/>
</dbReference>
<evidence type="ECO:0000259" key="24">
    <source>
        <dbReference type="PROSITE" id="PS51867"/>
    </source>
</evidence>
<dbReference type="PRINTS" id="PR00237">
    <property type="entry name" value="GPCRRHODOPSN"/>
</dbReference>
<keyword evidence="5" id="KW-1003">Cell membrane</keyword>
<keyword evidence="14 21" id="KW-0472">Membrane</keyword>
<dbReference type="SMART" id="SM00668">
    <property type="entry name" value="CTLH"/>
    <property type="match status" value="1"/>
</dbReference>
<feature type="transmembrane region" description="Helical" evidence="21">
    <location>
        <begin position="51"/>
        <end position="72"/>
    </location>
</feature>
<dbReference type="GO" id="GO:0004957">
    <property type="term" value="F:prostaglandin E receptor activity"/>
    <property type="evidence" value="ECO:0007669"/>
    <property type="project" value="InterPro"/>
</dbReference>
<dbReference type="InterPro" id="IPR008365">
    <property type="entry name" value="Prostanoid_rcpt"/>
</dbReference>
<dbReference type="GO" id="GO:0016363">
    <property type="term" value="C:nuclear matrix"/>
    <property type="evidence" value="ECO:0007669"/>
    <property type="project" value="UniProtKB-SubCell"/>
</dbReference>
<evidence type="ECO:0000256" key="19">
    <source>
        <dbReference type="PROSITE-ProRule" id="PRU01215"/>
    </source>
</evidence>
<keyword evidence="10" id="KW-0862">Zinc</keyword>
<dbReference type="GeneTree" id="ENSGT00940000153203"/>
<evidence type="ECO:0000256" key="18">
    <source>
        <dbReference type="ARBA" id="ARBA00029678"/>
    </source>
</evidence>
<dbReference type="PROSITE" id="PS50897">
    <property type="entry name" value="CTLH"/>
    <property type="match status" value="1"/>
</dbReference>
<protein>
    <recommendedName>
        <fullName evidence="4">E3 ubiquitin-protein transferase MAEA</fullName>
    </recommendedName>
    <alternativeName>
        <fullName evidence="18">Macrophage erythroblast attacher</fullName>
    </alternativeName>
</protein>
<dbReference type="SUPFAM" id="SSF81321">
    <property type="entry name" value="Family A G protein-coupled receptor-like"/>
    <property type="match status" value="1"/>
</dbReference>
<dbReference type="PROSITE" id="PS51867">
    <property type="entry name" value="ZF_RING_GID"/>
    <property type="match status" value="1"/>
</dbReference>
<evidence type="ECO:0000256" key="12">
    <source>
        <dbReference type="ARBA" id="ARBA00023040"/>
    </source>
</evidence>
<evidence type="ECO:0000256" key="16">
    <source>
        <dbReference type="ARBA" id="ARBA00023180"/>
    </source>
</evidence>
<dbReference type="Proteomes" id="UP000694388">
    <property type="component" value="Unplaced"/>
</dbReference>
<evidence type="ECO:0000256" key="11">
    <source>
        <dbReference type="ARBA" id="ARBA00022989"/>
    </source>
</evidence>
<dbReference type="Pfam" id="PF00001">
    <property type="entry name" value="7tm_1"/>
    <property type="match status" value="1"/>
</dbReference>
<dbReference type="GO" id="GO:0005886">
    <property type="term" value="C:plasma membrane"/>
    <property type="evidence" value="ECO:0007669"/>
    <property type="project" value="UniProtKB-SubCell"/>
</dbReference>
<keyword evidence="26" id="KW-1185">Reference proteome</keyword>
<comment type="similarity">
    <text evidence="20">Belongs to the G-protein coupled receptor 1 family.</text>
</comment>
<feature type="transmembrane region" description="Helical" evidence="21">
    <location>
        <begin position="293"/>
        <end position="313"/>
    </location>
</feature>
<feature type="transmembrane region" description="Helical" evidence="21">
    <location>
        <begin position="169"/>
        <end position="189"/>
    </location>
</feature>
<feature type="zinc finger region" description="RING-Gid-type" evidence="19">
    <location>
        <begin position="600"/>
        <end position="672"/>
    </location>
</feature>
<evidence type="ECO:0000256" key="21">
    <source>
        <dbReference type="SAM" id="Phobius"/>
    </source>
</evidence>
<evidence type="ECO:0000313" key="26">
    <source>
        <dbReference type="Proteomes" id="UP000694388"/>
    </source>
</evidence>
<evidence type="ECO:0000259" key="22">
    <source>
        <dbReference type="PROSITE" id="PS50262"/>
    </source>
</evidence>
<dbReference type="GO" id="GO:0043161">
    <property type="term" value="P:proteasome-mediated ubiquitin-dependent protein catabolic process"/>
    <property type="evidence" value="ECO:0007669"/>
    <property type="project" value="InterPro"/>
</dbReference>
<dbReference type="GO" id="GO:0034657">
    <property type="term" value="C:GID complex"/>
    <property type="evidence" value="ECO:0007669"/>
    <property type="project" value="TreeGrafter"/>
</dbReference>
<dbReference type="PANTHER" id="PTHR12170">
    <property type="entry name" value="MACROPHAGE ERYTHROBLAST ATTACHER-RELATED"/>
    <property type="match status" value="1"/>
</dbReference>
<dbReference type="InterPro" id="IPR001758">
    <property type="entry name" value="Prost_EP4_rcpt"/>
</dbReference>
<accession>A0A8C4N8J4</accession>
<evidence type="ECO:0000256" key="5">
    <source>
        <dbReference type="ARBA" id="ARBA00022475"/>
    </source>
</evidence>
<feature type="transmembrane region" description="Helical" evidence="21">
    <location>
        <begin position="84"/>
        <end position="107"/>
    </location>
</feature>
<evidence type="ECO:0000259" key="23">
    <source>
        <dbReference type="PROSITE" id="PS50897"/>
    </source>
</evidence>
<dbReference type="InterPro" id="IPR013144">
    <property type="entry name" value="CRA_dom"/>
</dbReference>
<keyword evidence="8" id="KW-0479">Metal-binding</keyword>
<keyword evidence="11 21" id="KW-1133">Transmembrane helix</keyword>